<evidence type="ECO:0000256" key="5">
    <source>
        <dbReference type="ARBA" id="ARBA00023212"/>
    </source>
</evidence>
<sequence>MSSEGQPLEDDASDGDTYYDGQFAEQDGGETETQPQVDEDEVPEGNTGYGVRFAPILGYVPAPSPGPPRRIPPKVNSLENVGYEPRGGNVEIIHRKVDVSNAKSKFDSRSNLHYKPGGGNFVIIDEKLKFKDVSKAKVNSLENVAYTPRDGDIEVFHEKLPWLKYNKPNLPREELEKINKHVS</sequence>
<protein>
    <submittedName>
        <fullName evidence="7">Uncharacterized protein</fullName>
    </submittedName>
</protein>
<dbReference type="OrthoDB" id="9378527at2759"/>
<dbReference type="GO" id="GO:0008017">
    <property type="term" value="F:microtubule binding"/>
    <property type="evidence" value="ECO:0007669"/>
    <property type="project" value="InterPro"/>
</dbReference>
<evidence type="ECO:0000256" key="1">
    <source>
        <dbReference type="ARBA" id="ARBA00004245"/>
    </source>
</evidence>
<evidence type="ECO:0000313" key="8">
    <source>
        <dbReference type="Proteomes" id="UP000281553"/>
    </source>
</evidence>
<accession>A0A3P7PA08</accession>
<dbReference type="AlphaFoldDB" id="A0A3P7PA08"/>
<proteinExistence type="predicted"/>
<keyword evidence="3" id="KW-0597">Phosphoprotein</keyword>
<evidence type="ECO:0000256" key="6">
    <source>
        <dbReference type="SAM" id="MobiDB-lite"/>
    </source>
</evidence>
<evidence type="ECO:0000256" key="4">
    <source>
        <dbReference type="ARBA" id="ARBA00022737"/>
    </source>
</evidence>
<dbReference type="EMBL" id="UYRU01060291">
    <property type="protein sequence ID" value="VDN14756.1"/>
    <property type="molecule type" value="Genomic_DNA"/>
</dbReference>
<dbReference type="Pfam" id="PF00418">
    <property type="entry name" value="Tubulin-binding"/>
    <property type="match status" value="1"/>
</dbReference>
<dbReference type="PROSITE" id="PS51491">
    <property type="entry name" value="TAU_MAP_2"/>
    <property type="match status" value="1"/>
</dbReference>
<evidence type="ECO:0000256" key="3">
    <source>
        <dbReference type="ARBA" id="ARBA00022553"/>
    </source>
</evidence>
<evidence type="ECO:0000313" key="7">
    <source>
        <dbReference type="EMBL" id="VDN14756.1"/>
    </source>
</evidence>
<reference evidence="7 8" key="1">
    <citation type="submission" date="2018-11" db="EMBL/GenBank/DDBJ databases">
        <authorList>
            <consortium name="Pathogen Informatics"/>
        </authorList>
    </citation>
    <scope>NUCLEOTIDE SEQUENCE [LARGE SCALE GENOMIC DNA]</scope>
</reference>
<comment type="subcellular location">
    <subcellularLocation>
        <location evidence="1">Cytoplasm</location>
        <location evidence="1">Cytoskeleton</location>
    </subcellularLocation>
</comment>
<keyword evidence="5" id="KW-0206">Cytoskeleton</keyword>
<dbReference type="PANTHER" id="PTHR11501">
    <property type="entry name" value="MICROTUBULE-ASSOCIATED PROTEIN"/>
    <property type="match status" value="1"/>
</dbReference>
<gene>
    <name evidence="7" type="ORF">DILT_LOCUS10587</name>
</gene>
<evidence type="ECO:0000256" key="2">
    <source>
        <dbReference type="ARBA" id="ARBA00022490"/>
    </source>
</evidence>
<name>A0A3P7PA08_DIBLA</name>
<dbReference type="PANTHER" id="PTHR11501:SF18">
    <property type="entry name" value="MICROTUBULE-ASSOCIATED PROTEIN"/>
    <property type="match status" value="1"/>
</dbReference>
<keyword evidence="2" id="KW-0963">Cytoplasm</keyword>
<keyword evidence="4" id="KW-0677">Repeat</keyword>
<organism evidence="7 8">
    <name type="scientific">Dibothriocephalus latus</name>
    <name type="common">Fish tapeworm</name>
    <name type="synonym">Diphyllobothrium latum</name>
    <dbReference type="NCBI Taxonomy" id="60516"/>
    <lineage>
        <taxon>Eukaryota</taxon>
        <taxon>Metazoa</taxon>
        <taxon>Spiralia</taxon>
        <taxon>Lophotrochozoa</taxon>
        <taxon>Platyhelminthes</taxon>
        <taxon>Cestoda</taxon>
        <taxon>Eucestoda</taxon>
        <taxon>Diphyllobothriidea</taxon>
        <taxon>Diphyllobothriidae</taxon>
        <taxon>Dibothriocephalus</taxon>
    </lineage>
</organism>
<dbReference type="Proteomes" id="UP000281553">
    <property type="component" value="Unassembled WGS sequence"/>
</dbReference>
<feature type="region of interest" description="Disordered" evidence="6">
    <location>
        <begin position="1"/>
        <end position="50"/>
    </location>
</feature>
<dbReference type="InterPro" id="IPR001084">
    <property type="entry name" value="MAP_tubulin-bd_rpt"/>
</dbReference>
<keyword evidence="8" id="KW-1185">Reference proteome</keyword>
<dbReference type="InterPro" id="IPR027324">
    <property type="entry name" value="MAP2/MAP4/Tau"/>
</dbReference>
<dbReference type="GO" id="GO:0005856">
    <property type="term" value="C:cytoskeleton"/>
    <property type="evidence" value="ECO:0007669"/>
    <property type="project" value="UniProtKB-SubCell"/>
</dbReference>